<dbReference type="Pfam" id="PF25597">
    <property type="entry name" value="SH3_retrovirus"/>
    <property type="match status" value="1"/>
</dbReference>
<evidence type="ECO:0000256" key="14">
    <source>
        <dbReference type="ARBA" id="ARBA00022884"/>
    </source>
</evidence>
<evidence type="ECO:0000259" key="26">
    <source>
        <dbReference type="PROSITE" id="PS50994"/>
    </source>
</evidence>
<evidence type="ECO:0000256" key="22">
    <source>
        <dbReference type="ARBA" id="ARBA00049244"/>
    </source>
</evidence>
<keyword evidence="15" id="KW-0229">DNA integration</keyword>
<dbReference type="GO" id="GO:0003887">
    <property type="term" value="F:DNA-directed DNA polymerase activity"/>
    <property type="evidence" value="ECO:0007669"/>
    <property type="project" value="UniProtKB-KW"/>
</dbReference>
<evidence type="ECO:0000256" key="15">
    <source>
        <dbReference type="ARBA" id="ARBA00022908"/>
    </source>
</evidence>
<comment type="caution">
    <text evidence="27">The sequence shown here is derived from an EMBL/GenBank/DDBJ whole genome shotgun (WGS) entry which is preliminary data.</text>
</comment>
<evidence type="ECO:0008006" key="29">
    <source>
        <dbReference type="Google" id="ProtNLM"/>
    </source>
</evidence>
<dbReference type="InterPro" id="IPR036397">
    <property type="entry name" value="RNaseH_sf"/>
</dbReference>
<dbReference type="PANTHER" id="PTHR42648:SF11">
    <property type="entry name" value="TRANSPOSON TY4-P GAG-POL POLYPROTEIN"/>
    <property type="match status" value="1"/>
</dbReference>
<evidence type="ECO:0000256" key="17">
    <source>
        <dbReference type="ARBA" id="ARBA00022932"/>
    </source>
</evidence>
<keyword evidence="13" id="KW-0460">Magnesium</keyword>
<keyword evidence="8" id="KW-0479">Metal-binding</keyword>
<keyword evidence="11" id="KW-0378">Hydrolase</keyword>
<name>A0A2N5TGH8_9BASI</name>
<dbReference type="Proteomes" id="UP000235392">
    <property type="component" value="Unassembled WGS sequence"/>
</dbReference>
<keyword evidence="10" id="KW-0255">Endonuclease</keyword>
<evidence type="ECO:0000256" key="12">
    <source>
        <dbReference type="ARBA" id="ARBA00022840"/>
    </source>
</evidence>
<keyword evidence="18" id="KW-0917">Virion maturation</keyword>
<evidence type="ECO:0000256" key="1">
    <source>
        <dbReference type="ARBA" id="ARBA00002180"/>
    </source>
</evidence>
<evidence type="ECO:0000256" key="11">
    <source>
        <dbReference type="ARBA" id="ARBA00022801"/>
    </source>
</evidence>
<evidence type="ECO:0000256" key="3">
    <source>
        <dbReference type="ARBA" id="ARBA00022612"/>
    </source>
</evidence>
<evidence type="ECO:0000256" key="21">
    <source>
        <dbReference type="ARBA" id="ARBA00048173"/>
    </source>
</evidence>
<evidence type="ECO:0000259" key="25">
    <source>
        <dbReference type="PROSITE" id="PS50158"/>
    </source>
</evidence>
<comment type="catalytic activity">
    <reaction evidence="21">
        <text>DNA(n) + a 2'-deoxyribonucleoside 5'-triphosphate = DNA(n+1) + diphosphate</text>
        <dbReference type="Rhea" id="RHEA:22508"/>
        <dbReference type="Rhea" id="RHEA-COMP:17339"/>
        <dbReference type="Rhea" id="RHEA-COMP:17340"/>
        <dbReference type="ChEBI" id="CHEBI:33019"/>
        <dbReference type="ChEBI" id="CHEBI:61560"/>
        <dbReference type="ChEBI" id="CHEBI:173112"/>
        <dbReference type="EC" id="2.7.7.49"/>
    </reaction>
</comment>
<dbReference type="Pfam" id="PF00098">
    <property type="entry name" value="zf-CCHC"/>
    <property type="match status" value="1"/>
</dbReference>
<keyword evidence="6" id="KW-0548">Nucleotidyltransferase</keyword>
<dbReference type="GO" id="GO:0015074">
    <property type="term" value="P:DNA integration"/>
    <property type="evidence" value="ECO:0007669"/>
    <property type="project" value="UniProtKB-KW"/>
</dbReference>
<comment type="function">
    <text evidence="1">The aspartyl protease (PR) mediates the proteolytic cleavages of the Gag and Gag-Pol polyproteins after assembly of the VLP.</text>
</comment>
<dbReference type="PROSITE" id="PS50158">
    <property type="entry name" value="ZF_CCHC"/>
    <property type="match status" value="1"/>
</dbReference>
<evidence type="ECO:0000256" key="10">
    <source>
        <dbReference type="ARBA" id="ARBA00022759"/>
    </source>
</evidence>
<reference evidence="27 28" key="1">
    <citation type="submission" date="2017-11" db="EMBL/GenBank/DDBJ databases">
        <title>De novo assembly and phasing of dikaryotic genomes from two isolates of Puccinia coronata f. sp. avenae, the causal agent of oat crown rust.</title>
        <authorList>
            <person name="Miller M.E."/>
            <person name="Zhang Y."/>
            <person name="Omidvar V."/>
            <person name="Sperschneider J."/>
            <person name="Schwessinger B."/>
            <person name="Raley C."/>
            <person name="Palmer J.M."/>
            <person name="Garnica D."/>
            <person name="Upadhyaya N."/>
            <person name="Rathjen J."/>
            <person name="Taylor J.M."/>
            <person name="Park R.F."/>
            <person name="Dodds P.N."/>
            <person name="Hirsch C.D."/>
            <person name="Kianian S.F."/>
            <person name="Figueroa M."/>
        </authorList>
    </citation>
    <scope>NUCLEOTIDE SEQUENCE [LARGE SCALE GENOMIC DNA]</scope>
    <source>
        <strain evidence="27">12SD80</strain>
    </source>
</reference>
<feature type="region of interest" description="Disordered" evidence="24">
    <location>
        <begin position="134"/>
        <end position="159"/>
    </location>
</feature>
<sequence>MVSTPAPDDPSKFDARAFLADVDENNWPDALDFFAVTAHKCWHCGGENHYARDCPNKSQLQSKSKAIGTIVGTIYGQLPSGFQVTSSSQTESAYDTCAGRSKCHKHAQQLKPSLDSLPNNTQQQARRLADYYRPRHSQHPGGANVQKNQASQSTSRGSVTAQAVEINGLPDDLDDLDFHSMAIGEDLVSNPTIFDTGASHGFTGSKSFLHNFRPLSRPIPVSVATNGAKSFISGVGNLKFMLPNGNIIVLRQVLYCEQAKATLISMAALRKADALVSYYNVADSFVISASDGAPLFACPFEPQRNRWILSYQFLTCDDPYGNGRHLYQFFHTSADVSTPPTVSEPNLPVVPTSLDSLDDVDDVTHANKKSRVPKPATTDVVLSPDELTEFFKQPVTDSPGYKWQAENMSKDEQSLLYFHRLFEHAGLRHIRWIIKNKLGSGLPQQLPAGKIHCPVDSVDGGKYIMTMRDVATGYSFVCVLAHKWEATGHIISIIDKVENFTEKKVKTLCSDNRGEFVSNKLATCLDKKGIIAEQALPYHHYQNGVIEHFNCTVAAMARTILFNSTLPKSFWSCAFIWVAHTLNQIPNKASGKLTPLEAFLHHKPQFGIFRVFGSVGYAHIPQELRKKLDERATRGHVVAYLGVSKGWRLWVPDENRFIESAMVLFPEELKAVPKALSTPVPPVTQFPSVPGSAPTPPVAPVPPPVPVVTPPPDKMSLRHVMNLMKLGNFDHELEFHNQELIMDKILELCHLYSISVPHTFKQAMKSPEKDEWMKAIAIELNNLEEMRVWSLGQLPSGKKELNGLWVFATKPDEGAGIRFKACFVAKGFTQVAGVDFNATFAPTATFASLRLLLTVAAANDWPVHSFDFVAAYLNSPIDEEVWVKPPEGMQVPAGHALRLEKALYGTRQAARCWHPDLHGVIWLHVDDGVVTASDPALLQRLERDLKDLLKIKWSDELTSIVGLNVIRTTDGFQLFQKNLIDSLLEQHWNTGLTANTPLPPNYSATTDADGNPEESG</sequence>
<dbReference type="GO" id="GO:0008233">
    <property type="term" value="F:peptidase activity"/>
    <property type="evidence" value="ECO:0007669"/>
    <property type="project" value="UniProtKB-KW"/>
</dbReference>
<dbReference type="GO" id="GO:0008270">
    <property type="term" value="F:zinc ion binding"/>
    <property type="evidence" value="ECO:0007669"/>
    <property type="project" value="UniProtKB-KW"/>
</dbReference>
<keyword evidence="5" id="KW-0645">Protease</keyword>
<evidence type="ECO:0000256" key="19">
    <source>
        <dbReference type="ARBA" id="ARBA00023172"/>
    </source>
</evidence>
<dbReference type="Pfam" id="PF07727">
    <property type="entry name" value="RVT_2"/>
    <property type="match status" value="1"/>
</dbReference>
<dbReference type="GO" id="GO:0006508">
    <property type="term" value="P:proteolysis"/>
    <property type="evidence" value="ECO:0007669"/>
    <property type="project" value="UniProtKB-KW"/>
</dbReference>
<evidence type="ECO:0000256" key="20">
    <source>
        <dbReference type="ARBA" id="ARBA00023268"/>
    </source>
</evidence>
<dbReference type="SMART" id="SM00343">
    <property type="entry name" value="ZnF_C2HC"/>
    <property type="match status" value="1"/>
</dbReference>
<dbReference type="AlphaFoldDB" id="A0A2N5TGH8"/>
<evidence type="ECO:0000256" key="18">
    <source>
        <dbReference type="ARBA" id="ARBA00023113"/>
    </source>
</evidence>
<evidence type="ECO:0000256" key="16">
    <source>
        <dbReference type="ARBA" id="ARBA00022918"/>
    </source>
</evidence>
<dbReference type="InterPro" id="IPR054722">
    <property type="entry name" value="PolX-like_BBD"/>
</dbReference>
<dbReference type="GO" id="GO:0005634">
    <property type="term" value="C:nucleus"/>
    <property type="evidence" value="ECO:0007669"/>
    <property type="project" value="UniProtKB-ARBA"/>
</dbReference>
<keyword evidence="17" id="KW-0239">DNA-directed DNA polymerase</keyword>
<evidence type="ECO:0000256" key="7">
    <source>
        <dbReference type="ARBA" id="ARBA00022722"/>
    </source>
</evidence>
<dbReference type="GO" id="GO:0004519">
    <property type="term" value="F:endonuclease activity"/>
    <property type="evidence" value="ECO:0007669"/>
    <property type="project" value="UniProtKB-KW"/>
</dbReference>
<evidence type="ECO:0000256" key="6">
    <source>
        <dbReference type="ARBA" id="ARBA00022695"/>
    </source>
</evidence>
<feature type="domain" description="CCHC-type" evidence="25">
    <location>
        <begin position="40"/>
        <end position="56"/>
    </location>
</feature>
<keyword evidence="7" id="KW-0540">Nuclease</keyword>
<keyword evidence="14" id="KW-0694">RNA-binding</keyword>
<feature type="compositionally biased region" description="Polar residues" evidence="24">
    <location>
        <begin position="994"/>
        <end position="1008"/>
    </location>
</feature>
<keyword evidence="2" id="KW-0815">Transposition</keyword>
<evidence type="ECO:0000256" key="2">
    <source>
        <dbReference type="ARBA" id="ARBA00022578"/>
    </source>
</evidence>
<dbReference type="GO" id="GO:0032196">
    <property type="term" value="P:transposition"/>
    <property type="evidence" value="ECO:0007669"/>
    <property type="project" value="UniProtKB-KW"/>
</dbReference>
<keyword evidence="17" id="KW-0808">Transferase</keyword>
<feature type="compositionally biased region" description="Polar residues" evidence="24">
    <location>
        <begin position="145"/>
        <end position="159"/>
    </location>
</feature>
<accession>A0A2N5TGH8</accession>
<evidence type="ECO:0000256" key="24">
    <source>
        <dbReference type="SAM" id="MobiDB-lite"/>
    </source>
</evidence>
<comment type="catalytic activity">
    <reaction evidence="22">
        <text>DNA(n) + a 2'-deoxyribonucleoside 5'-triphosphate = DNA(n+1) + diphosphate</text>
        <dbReference type="Rhea" id="RHEA:22508"/>
        <dbReference type="Rhea" id="RHEA-COMP:17339"/>
        <dbReference type="Rhea" id="RHEA-COMP:17340"/>
        <dbReference type="ChEBI" id="CHEBI:33019"/>
        <dbReference type="ChEBI" id="CHEBI:61560"/>
        <dbReference type="ChEBI" id="CHEBI:173112"/>
        <dbReference type="EC" id="2.7.7.7"/>
    </reaction>
</comment>
<dbReference type="GO" id="GO:0003723">
    <property type="term" value="F:RNA binding"/>
    <property type="evidence" value="ECO:0007669"/>
    <property type="project" value="UniProtKB-KW"/>
</dbReference>
<keyword evidence="16" id="KW-0695">RNA-directed DNA polymerase</keyword>
<evidence type="ECO:0000313" key="28">
    <source>
        <dbReference type="Proteomes" id="UP000235392"/>
    </source>
</evidence>
<keyword evidence="3" id="KW-1188">Viral release from host cell</keyword>
<dbReference type="InterPro" id="IPR039537">
    <property type="entry name" value="Retrotran_Ty1/copia-like"/>
</dbReference>
<keyword evidence="9" id="KW-0547">Nucleotide-binding</keyword>
<proteinExistence type="predicted"/>
<keyword evidence="23" id="KW-0863">Zinc-finger</keyword>
<dbReference type="InterPro" id="IPR001584">
    <property type="entry name" value="Integrase_cat-core"/>
</dbReference>
<evidence type="ECO:0000313" key="27">
    <source>
        <dbReference type="EMBL" id="PLW24604.1"/>
    </source>
</evidence>
<evidence type="ECO:0000256" key="4">
    <source>
        <dbReference type="ARBA" id="ARBA00022664"/>
    </source>
</evidence>
<dbReference type="Gene3D" id="4.10.60.10">
    <property type="entry name" value="Zinc finger, CCHC-type"/>
    <property type="match status" value="1"/>
</dbReference>
<keyword evidence="23" id="KW-0862">Zinc</keyword>
<dbReference type="EMBL" id="PGCI01000606">
    <property type="protein sequence ID" value="PLW24604.1"/>
    <property type="molecule type" value="Genomic_DNA"/>
</dbReference>
<evidence type="ECO:0000256" key="13">
    <source>
        <dbReference type="ARBA" id="ARBA00022842"/>
    </source>
</evidence>
<evidence type="ECO:0000256" key="23">
    <source>
        <dbReference type="PROSITE-ProRule" id="PRU00047"/>
    </source>
</evidence>
<evidence type="ECO:0000256" key="9">
    <source>
        <dbReference type="ARBA" id="ARBA00022741"/>
    </source>
</evidence>
<feature type="region of interest" description="Disordered" evidence="24">
    <location>
        <begin position="994"/>
        <end position="1016"/>
    </location>
</feature>
<dbReference type="InterPro" id="IPR012337">
    <property type="entry name" value="RNaseH-like_sf"/>
</dbReference>
<dbReference type="Gene3D" id="3.30.420.10">
    <property type="entry name" value="Ribonuclease H-like superfamily/Ribonuclease H"/>
    <property type="match status" value="1"/>
</dbReference>
<evidence type="ECO:0000256" key="8">
    <source>
        <dbReference type="ARBA" id="ARBA00022723"/>
    </source>
</evidence>
<protein>
    <recommendedName>
        <fullName evidence="29">Integrase catalytic domain-containing protein</fullName>
    </recommendedName>
</protein>
<dbReference type="Pfam" id="PF22936">
    <property type="entry name" value="Pol_BBD"/>
    <property type="match status" value="1"/>
</dbReference>
<evidence type="ECO:0000256" key="5">
    <source>
        <dbReference type="ARBA" id="ARBA00022670"/>
    </source>
</evidence>
<dbReference type="PROSITE" id="PS50994">
    <property type="entry name" value="INTEGRASE"/>
    <property type="match status" value="1"/>
</dbReference>
<dbReference type="InterPro" id="IPR057670">
    <property type="entry name" value="SH3_retrovirus"/>
</dbReference>
<keyword evidence="12" id="KW-0067">ATP-binding</keyword>
<keyword evidence="19" id="KW-0233">DNA recombination</keyword>
<dbReference type="InterPro" id="IPR013103">
    <property type="entry name" value="RVT_2"/>
</dbReference>
<dbReference type="InterPro" id="IPR001878">
    <property type="entry name" value="Znf_CCHC"/>
</dbReference>
<gene>
    <name evidence="27" type="ORF">PCASD_06183</name>
</gene>
<dbReference type="GO" id="GO:0003964">
    <property type="term" value="F:RNA-directed DNA polymerase activity"/>
    <property type="evidence" value="ECO:0007669"/>
    <property type="project" value="UniProtKB-KW"/>
</dbReference>
<dbReference type="PANTHER" id="PTHR42648">
    <property type="entry name" value="TRANSPOSASE, PUTATIVE-RELATED"/>
    <property type="match status" value="1"/>
</dbReference>
<dbReference type="SUPFAM" id="SSF53098">
    <property type="entry name" value="Ribonuclease H-like"/>
    <property type="match status" value="1"/>
</dbReference>
<dbReference type="GO" id="GO:0005524">
    <property type="term" value="F:ATP binding"/>
    <property type="evidence" value="ECO:0007669"/>
    <property type="project" value="UniProtKB-KW"/>
</dbReference>
<dbReference type="InterPro" id="IPR036875">
    <property type="entry name" value="Znf_CCHC_sf"/>
</dbReference>
<organism evidence="27 28">
    <name type="scientific">Puccinia coronata f. sp. avenae</name>
    <dbReference type="NCBI Taxonomy" id="200324"/>
    <lineage>
        <taxon>Eukaryota</taxon>
        <taxon>Fungi</taxon>
        <taxon>Dikarya</taxon>
        <taxon>Basidiomycota</taxon>
        <taxon>Pucciniomycotina</taxon>
        <taxon>Pucciniomycetes</taxon>
        <taxon>Pucciniales</taxon>
        <taxon>Pucciniaceae</taxon>
        <taxon>Puccinia</taxon>
    </lineage>
</organism>
<keyword evidence="20" id="KW-0511">Multifunctional enzyme</keyword>
<dbReference type="SUPFAM" id="SSF57756">
    <property type="entry name" value="Retrovirus zinc finger-like domains"/>
    <property type="match status" value="1"/>
</dbReference>
<dbReference type="GO" id="GO:0006310">
    <property type="term" value="P:DNA recombination"/>
    <property type="evidence" value="ECO:0007669"/>
    <property type="project" value="UniProtKB-KW"/>
</dbReference>
<dbReference type="GO" id="GO:0006397">
    <property type="term" value="P:mRNA processing"/>
    <property type="evidence" value="ECO:0007669"/>
    <property type="project" value="UniProtKB-KW"/>
</dbReference>
<keyword evidence="4" id="KW-0507">mRNA processing</keyword>
<feature type="domain" description="Integrase catalytic" evidence="26">
    <location>
        <begin position="439"/>
        <end position="603"/>
    </location>
</feature>